<organism evidence="1 2">
    <name type="scientific">Puccinia graminis f. sp. tritici</name>
    <dbReference type="NCBI Taxonomy" id="56615"/>
    <lineage>
        <taxon>Eukaryota</taxon>
        <taxon>Fungi</taxon>
        <taxon>Dikarya</taxon>
        <taxon>Basidiomycota</taxon>
        <taxon>Pucciniomycotina</taxon>
        <taxon>Pucciniomycetes</taxon>
        <taxon>Pucciniales</taxon>
        <taxon>Pucciniaceae</taxon>
        <taxon>Puccinia</taxon>
    </lineage>
</organism>
<dbReference type="Proteomes" id="UP000324748">
    <property type="component" value="Unassembled WGS sequence"/>
</dbReference>
<evidence type="ECO:0000313" key="2">
    <source>
        <dbReference type="Proteomes" id="UP000324748"/>
    </source>
</evidence>
<reference evidence="1 2" key="1">
    <citation type="submission" date="2019-05" db="EMBL/GenBank/DDBJ databases">
        <title>Emergence of the Ug99 lineage of the wheat stem rust pathogen through somatic hybridization.</title>
        <authorList>
            <person name="Li F."/>
            <person name="Upadhyaya N.M."/>
            <person name="Sperschneider J."/>
            <person name="Matny O."/>
            <person name="Nguyen-Phuc H."/>
            <person name="Mago R."/>
            <person name="Raley C."/>
            <person name="Miller M.E."/>
            <person name="Silverstein K.A.T."/>
            <person name="Henningsen E."/>
            <person name="Hirsch C.D."/>
            <person name="Visser B."/>
            <person name="Pretorius Z.A."/>
            <person name="Steffenson B.J."/>
            <person name="Schwessinger B."/>
            <person name="Dodds P.N."/>
            <person name="Figueroa M."/>
        </authorList>
    </citation>
    <scope>NUCLEOTIDE SEQUENCE [LARGE SCALE GENOMIC DNA]</scope>
    <source>
        <strain evidence="1">21-0</strain>
    </source>
</reference>
<proteinExistence type="predicted"/>
<comment type="caution">
    <text evidence="1">The sequence shown here is derived from an EMBL/GenBank/DDBJ whole genome shotgun (WGS) entry which is preliminary data.</text>
</comment>
<sequence length="127" mass="14287">MYCTGARVVVQLDPSHFVTGRCYISFSCKGMEMKGGCSEGFESAIWLCPSASLSLKPAAFPYTHFKRRASSATHPAIHPVHTLPSNQKQQLSIKHPRLFIAELSSFFWRLPNAIPDFLNLLHPCLYF</sequence>
<evidence type="ECO:0000313" key="1">
    <source>
        <dbReference type="EMBL" id="KAA1074798.1"/>
    </source>
</evidence>
<dbReference type="AlphaFoldDB" id="A0A5B0MF96"/>
<gene>
    <name evidence="1" type="ORF">PGT21_020856</name>
</gene>
<accession>A0A5B0MF96</accession>
<keyword evidence="2" id="KW-1185">Reference proteome</keyword>
<name>A0A5B0MF96_PUCGR</name>
<protein>
    <submittedName>
        <fullName evidence="1">Uncharacterized protein</fullName>
    </submittedName>
</protein>
<dbReference type="EMBL" id="VSWC01000157">
    <property type="protein sequence ID" value="KAA1074798.1"/>
    <property type="molecule type" value="Genomic_DNA"/>
</dbReference>